<accession>A0A9P6H0Q5</accession>
<evidence type="ECO:0000313" key="2">
    <source>
        <dbReference type="Proteomes" id="UP000740883"/>
    </source>
</evidence>
<dbReference type="AlphaFoldDB" id="A0A9P6H0Q5"/>
<protein>
    <submittedName>
        <fullName evidence="1">Uncharacterized protein</fullName>
    </submittedName>
</protein>
<reference evidence="1 2" key="1">
    <citation type="journal article" date="2020" name="Genome Biol. Evol.">
        <title>Comparative genomics of strictly vertically transmitted, feminizing microsporidia endosymbionts of amphipod crustaceans.</title>
        <authorList>
            <person name="Cormier A."/>
            <person name="Chebbi M.A."/>
            <person name="Giraud I."/>
            <person name="Wattier R."/>
            <person name="Teixeira M."/>
            <person name="Gilbert C."/>
            <person name="Rigaud T."/>
            <person name="Cordaux R."/>
        </authorList>
    </citation>
    <scope>NUCLEOTIDE SEQUENCE [LARGE SCALE GENOMIC DNA]</scope>
    <source>
        <strain evidence="1 2">Ou3-Ou53</strain>
    </source>
</reference>
<comment type="caution">
    <text evidence="1">The sequence shown here is derived from an EMBL/GenBank/DDBJ whole genome shotgun (WGS) entry which is preliminary data.</text>
</comment>
<organism evidence="1 2">
    <name type="scientific">Nosema granulosis</name>
    <dbReference type="NCBI Taxonomy" id="83296"/>
    <lineage>
        <taxon>Eukaryota</taxon>
        <taxon>Fungi</taxon>
        <taxon>Fungi incertae sedis</taxon>
        <taxon>Microsporidia</taxon>
        <taxon>Nosematidae</taxon>
        <taxon>Nosema</taxon>
    </lineage>
</organism>
<dbReference type="EMBL" id="SBJO01000035">
    <property type="protein sequence ID" value="KAF9764153.1"/>
    <property type="molecule type" value="Genomic_DNA"/>
</dbReference>
<proteinExistence type="predicted"/>
<evidence type="ECO:0000313" key="1">
    <source>
        <dbReference type="EMBL" id="KAF9764153.1"/>
    </source>
</evidence>
<gene>
    <name evidence="1" type="ORF">NGRA_0790</name>
</gene>
<keyword evidence="2" id="KW-1185">Reference proteome</keyword>
<dbReference type="Proteomes" id="UP000740883">
    <property type="component" value="Unassembled WGS sequence"/>
</dbReference>
<sequence length="125" mass="14627">MIIYKNLFMIRDVSIKGLLFPKIYTVHLSNNESMISLMMHRSQLYVEGVTCLEILISNHYEETPQGLLTLNGKIYKIDEYEEAFQIFVLYYGLETIITLPIKFRSAFEVRKPVSILLFKGEEVKL</sequence>
<name>A0A9P6H0Q5_9MICR</name>